<keyword evidence="6 13" id="KW-0812">Transmembrane</keyword>
<feature type="transmembrane region" description="Helical" evidence="13 14">
    <location>
        <begin position="291"/>
        <end position="313"/>
    </location>
</feature>
<evidence type="ECO:0000256" key="2">
    <source>
        <dbReference type="ARBA" id="ARBA00022516"/>
    </source>
</evidence>
<evidence type="ECO:0000256" key="6">
    <source>
        <dbReference type="ARBA" id="ARBA00022692"/>
    </source>
</evidence>
<evidence type="ECO:0000256" key="13">
    <source>
        <dbReference type="HAMAP-Rule" id="MF_03217"/>
    </source>
</evidence>
<name>M2TWQ4_COCH5</name>
<evidence type="ECO:0000256" key="5">
    <source>
        <dbReference type="ARBA" id="ARBA00022691"/>
    </source>
</evidence>
<gene>
    <name evidence="16" type="ORF">COCHEDRAFT_1186034</name>
</gene>
<dbReference type="PANTHER" id="PTHR32138:SF0">
    <property type="entry name" value="PHOSPHATIDYLETHANOLAMINE N-METHYLTRANSFERASE"/>
    <property type="match status" value="1"/>
</dbReference>
<evidence type="ECO:0000256" key="11">
    <source>
        <dbReference type="ARBA" id="ARBA00023209"/>
    </source>
</evidence>
<evidence type="ECO:0000256" key="15">
    <source>
        <dbReference type="SAM" id="MobiDB-lite"/>
    </source>
</evidence>
<dbReference type="SMR" id="M2TWQ4"/>
<evidence type="ECO:0000256" key="9">
    <source>
        <dbReference type="ARBA" id="ARBA00023098"/>
    </source>
</evidence>
<dbReference type="GO" id="GO:0006656">
    <property type="term" value="P:phosphatidylcholine biosynthetic process"/>
    <property type="evidence" value="ECO:0007669"/>
    <property type="project" value="UniProtKB-UniRule"/>
</dbReference>
<keyword evidence="5 13" id="KW-0949">S-adenosyl-L-methionine</keyword>
<feature type="transmembrane region" description="Helical" evidence="13 14">
    <location>
        <begin position="112"/>
        <end position="134"/>
    </location>
</feature>
<reference evidence="16 17" key="1">
    <citation type="journal article" date="2012" name="PLoS Pathog.">
        <title>Diverse lifestyles and strategies of plant pathogenesis encoded in the genomes of eighteen Dothideomycetes fungi.</title>
        <authorList>
            <person name="Ohm R.A."/>
            <person name="Feau N."/>
            <person name="Henrissat B."/>
            <person name="Schoch C.L."/>
            <person name="Horwitz B.A."/>
            <person name="Barry K.W."/>
            <person name="Condon B.J."/>
            <person name="Copeland A.C."/>
            <person name="Dhillon B."/>
            <person name="Glaser F."/>
            <person name="Hesse C.N."/>
            <person name="Kosti I."/>
            <person name="LaButti K."/>
            <person name="Lindquist E.A."/>
            <person name="Lucas S."/>
            <person name="Salamov A.A."/>
            <person name="Bradshaw R.E."/>
            <person name="Ciuffetti L."/>
            <person name="Hamelin R.C."/>
            <person name="Kema G.H.J."/>
            <person name="Lawrence C."/>
            <person name="Scott J.A."/>
            <person name="Spatafora J.W."/>
            <person name="Turgeon B.G."/>
            <person name="de Wit P.J.G.M."/>
            <person name="Zhong S."/>
            <person name="Goodwin S.B."/>
            <person name="Grigoriev I.V."/>
        </authorList>
    </citation>
    <scope>NUCLEOTIDE SEQUENCE [LARGE SCALE GENOMIC DNA]</scope>
    <source>
        <strain evidence="17">C5 / ATCC 48332 / race O</strain>
    </source>
</reference>
<keyword evidence="11 13" id="KW-0594">Phospholipid biosynthesis</keyword>
<dbReference type="HAMAP" id="MF_03217">
    <property type="entry name" value="PEMT"/>
    <property type="match status" value="1"/>
</dbReference>
<dbReference type="GO" id="GO:0097038">
    <property type="term" value="C:perinuclear endoplasmic reticulum"/>
    <property type="evidence" value="ECO:0007669"/>
    <property type="project" value="EnsemblFungi"/>
</dbReference>
<dbReference type="STRING" id="701091.M2TWQ4"/>
<keyword evidence="2 13" id="KW-0444">Lipid biosynthesis</keyword>
<reference evidence="17" key="2">
    <citation type="journal article" date="2013" name="PLoS Genet.">
        <title>Comparative genome structure, secondary metabolite, and effector coding capacity across Cochliobolus pathogens.</title>
        <authorList>
            <person name="Condon B.J."/>
            <person name="Leng Y."/>
            <person name="Wu D."/>
            <person name="Bushley K.E."/>
            <person name="Ohm R.A."/>
            <person name="Otillar R."/>
            <person name="Martin J."/>
            <person name="Schackwitz W."/>
            <person name="Grimwood J."/>
            <person name="MohdZainudin N."/>
            <person name="Xue C."/>
            <person name="Wang R."/>
            <person name="Manning V.A."/>
            <person name="Dhillon B."/>
            <person name="Tu Z.J."/>
            <person name="Steffenson B.J."/>
            <person name="Salamov A."/>
            <person name="Sun H."/>
            <person name="Lowry S."/>
            <person name="LaButti K."/>
            <person name="Han J."/>
            <person name="Copeland A."/>
            <person name="Lindquist E."/>
            <person name="Barry K."/>
            <person name="Schmutz J."/>
            <person name="Baker S.E."/>
            <person name="Ciuffetti L.M."/>
            <person name="Grigoriev I.V."/>
            <person name="Zhong S."/>
            <person name="Turgeon B.G."/>
        </authorList>
    </citation>
    <scope>NUCLEOTIDE SEQUENCE [LARGE SCALE GENOMIC DNA]</scope>
    <source>
        <strain evidence="17">C5 / ATCC 48332 / race O</strain>
    </source>
</reference>
<evidence type="ECO:0000256" key="3">
    <source>
        <dbReference type="ARBA" id="ARBA00022603"/>
    </source>
</evidence>
<evidence type="ECO:0000256" key="10">
    <source>
        <dbReference type="ARBA" id="ARBA00023136"/>
    </source>
</evidence>
<dbReference type="EC" id="2.1.1.17" evidence="13 14"/>
<comment type="catalytic activity">
    <reaction evidence="13 14">
        <text>a 1,2-diacyl-sn-glycero-3-phosphoethanolamine + S-adenosyl-L-methionine = a 1,2-diacyl-sn-glycero-3-phospho-N-methylethanolamine + S-adenosyl-L-homocysteine + H(+)</text>
        <dbReference type="Rhea" id="RHEA:11164"/>
        <dbReference type="ChEBI" id="CHEBI:15378"/>
        <dbReference type="ChEBI" id="CHEBI:57856"/>
        <dbReference type="ChEBI" id="CHEBI:59789"/>
        <dbReference type="ChEBI" id="CHEBI:64573"/>
        <dbReference type="ChEBI" id="CHEBI:64612"/>
        <dbReference type="EC" id="2.1.1.17"/>
    </reaction>
</comment>
<evidence type="ECO:0000256" key="12">
    <source>
        <dbReference type="ARBA" id="ARBA00023264"/>
    </source>
</evidence>
<dbReference type="Pfam" id="PF04191">
    <property type="entry name" value="PEMT"/>
    <property type="match status" value="2"/>
</dbReference>
<keyword evidence="12 13" id="KW-1208">Phospholipid metabolism</keyword>
<evidence type="ECO:0000313" key="17">
    <source>
        <dbReference type="Proteomes" id="UP000016936"/>
    </source>
</evidence>
<dbReference type="eggNOG" id="ENOG502QRGH">
    <property type="taxonomic scope" value="Eukaryota"/>
</dbReference>
<dbReference type="InterPro" id="IPR016219">
    <property type="entry name" value="Phosphatid-EA_MeTrfase_fun"/>
</dbReference>
<dbReference type="GO" id="GO:0004608">
    <property type="term" value="F:phosphatidylethanolamine N-methyltransferase activity"/>
    <property type="evidence" value="ECO:0007669"/>
    <property type="project" value="UniProtKB-UniRule"/>
</dbReference>
<keyword evidence="17" id="KW-1185">Reference proteome</keyword>
<dbReference type="UniPathway" id="UPA00753"/>
<feature type="compositionally biased region" description="Basic and acidic residues" evidence="15">
    <location>
        <begin position="42"/>
        <end position="53"/>
    </location>
</feature>
<dbReference type="AlphaFoldDB" id="M2TWQ4"/>
<dbReference type="GO" id="GO:0005789">
    <property type="term" value="C:endoplasmic reticulum membrane"/>
    <property type="evidence" value="ECO:0007669"/>
    <property type="project" value="UniProtKB-SubCell"/>
</dbReference>
<feature type="transmembrane region" description="Helical" evidence="13 14">
    <location>
        <begin position="227"/>
        <end position="247"/>
    </location>
</feature>
<feature type="region of interest" description="Disordered" evidence="15">
    <location>
        <begin position="1"/>
        <end position="62"/>
    </location>
</feature>
<protein>
    <recommendedName>
        <fullName evidence="13 14">Phosphatidylethanolamine N-methyltransferase</fullName>
        <shortName evidence="13">PE methyltransferase</shortName>
        <shortName evidence="13 14">PEAMT</shortName>
        <shortName evidence="13">PEMT</shortName>
        <ecNumber evidence="13 14">2.1.1.17</ecNumber>
    </recommendedName>
</protein>
<proteinExistence type="inferred from homology"/>
<dbReference type="GO" id="GO:0032541">
    <property type="term" value="C:cortical endoplasmic reticulum"/>
    <property type="evidence" value="ECO:0007669"/>
    <property type="project" value="EnsemblFungi"/>
</dbReference>
<dbReference type="InterPro" id="IPR007318">
    <property type="entry name" value="Phopholipid_MeTrfase"/>
</dbReference>
<feature type="transmembrane region" description="Helical" evidence="13 14">
    <location>
        <begin position="418"/>
        <end position="439"/>
    </location>
</feature>
<accession>M2TWQ4</accession>
<feature type="transmembrane region" description="Helical" evidence="13 14">
    <location>
        <begin position="87"/>
        <end position="106"/>
    </location>
</feature>
<comment type="pathway">
    <text evidence="13 14">Phospholipid metabolism; phosphatidylcholine biosynthesis.</text>
</comment>
<dbReference type="HOGENOM" id="CLU_005987_0_1_1"/>
<feature type="transmembrane region" description="Helical" evidence="13 14">
    <location>
        <begin position="559"/>
        <end position="581"/>
    </location>
</feature>
<keyword evidence="9 13" id="KW-0443">Lipid metabolism</keyword>
<dbReference type="PROSITE" id="PS50244">
    <property type="entry name" value="S5A_REDUCTASE"/>
    <property type="match status" value="1"/>
</dbReference>
<keyword evidence="7 13" id="KW-0256">Endoplasmic reticulum</keyword>
<organism evidence="16 17">
    <name type="scientific">Cochliobolus heterostrophus (strain C5 / ATCC 48332 / race O)</name>
    <name type="common">Southern corn leaf blight fungus</name>
    <name type="synonym">Bipolaris maydis</name>
    <dbReference type="NCBI Taxonomy" id="701091"/>
    <lineage>
        <taxon>Eukaryota</taxon>
        <taxon>Fungi</taxon>
        <taxon>Dikarya</taxon>
        <taxon>Ascomycota</taxon>
        <taxon>Pezizomycotina</taxon>
        <taxon>Dothideomycetes</taxon>
        <taxon>Pleosporomycetidae</taxon>
        <taxon>Pleosporales</taxon>
        <taxon>Pleosporineae</taxon>
        <taxon>Pleosporaceae</taxon>
        <taxon>Bipolaris</taxon>
    </lineage>
</organism>
<comment type="function">
    <text evidence="13 14">Catalyzes the first step of the methylation pathway of phosphatidylcholine biosynthesis, the SAM-dependent methylation of phosphatidylethanolamine (PE) to phosphatidylmonomethylethanolamine (PMME).</text>
</comment>
<dbReference type="GO" id="GO:0032259">
    <property type="term" value="P:methylation"/>
    <property type="evidence" value="ECO:0007669"/>
    <property type="project" value="UniProtKB-KW"/>
</dbReference>
<evidence type="ECO:0000313" key="16">
    <source>
        <dbReference type="EMBL" id="EMD86166.1"/>
    </source>
</evidence>
<evidence type="ECO:0000256" key="1">
    <source>
        <dbReference type="ARBA" id="ARBA00004127"/>
    </source>
</evidence>
<dbReference type="PROSITE" id="PS51598">
    <property type="entry name" value="SAM_CHO2"/>
    <property type="match status" value="1"/>
</dbReference>
<evidence type="ECO:0000256" key="14">
    <source>
        <dbReference type="RuleBase" id="RU361122"/>
    </source>
</evidence>
<comment type="subcellular location">
    <subcellularLocation>
        <location evidence="1">Endomembrane system</location>
        <topology evidence="1">Multi-pass membrane protein</topology>
    </subcellularLocation>
    <subcellularLocation>
        <location evidence="13 14">Endoplasmic reticulum membrane</location>
        <topology evidence="13 14">Multi-pass membrane protein</topology>
    </subcellularLocation>
</comment>
<evidence type="ECO:0000256" key="7">
    <source>
        <dbReference type="ARBA" id="ARBA00022824"/>
    </source>
</evidence>
<evidence type="ECO:0000256" key="4">
    <source>
        <dbReference type="ARBA" id="ARBA00022679"/>
    </source>
</evidence>
<keyword evidence="4 13" id="KW-0808">Transferase</keyword>
<sequence>MADISNGPMADGSQLRERPNAKPLHLNNAEDAKQKVLQLNNEENKKHKGDASKKRTYGRTPDGTVFVVPQTHDMVSQLLSPSQPKNLSDLAVLGVLASMILTFFVLPKSARIPIFAIVFLFWRAGYNAGIGWLLDGQSKHNRLVLWAKQSHIFENPETGKNPHPALYKLLKRELEIKIPEDYKFEEAPLEYNTWLVFRRVVDLILMCDFVSYCLFAVACFNRPQESWFLWGLRWTTGVVLFLFNLWVKLDAHRVVKDFAWYWGDFFYLIDQSLTFDGVFEMAPHPMYSIGYAGYYGIALMTASYKVLAISIIAHAAQFAFLSIVEEPHIEATYNPAPPRRTRQISGEAAHEDHSKIGQSELGFGDTVHDPSKQPAPTHHIVGPLNTDFHRSIDVTVVLLSFYMICLAVLTPNTWTVKAFLFVNAFGWRLWYALGLGYILDRQSKKKNWTKHFIKYGDTKEEAWRQWKSLYHMSMTMSHASFVALAWKMYSLPPEGLSGLALFRHVLGAAMIALQLWVAMSIYESLGEFGWFCGDFFFDPPSKSLTYSGIYRFLNNPERVLGLAGVWGVAIITWSPAVFYLATTAHVLNLAFLQFVEKPHVIKLYGRNLREMSGVSKTVRQALPDPVRQWQSAADRYINSIMEKIEKFLDDTRPKIAAKFSTFAQGVTGLFNISPRRMTIRGASQDMSGLDPKQYKLEVEGTLLPATVEKQRNGGREGELARIPAVRTNDFKTLALEYGAPIKVRWQAPLNHSKRDWIGLYMVADNQSREVTHISSNGRWVATNRDMFDSVRADDGILVSDKLQAANAADEEEASDCYTGEVEFRGDKLWWTTGVFEFRYHHDGGHHVMALSQAFEIQIPKFDEEDVEVDENGTTHRAVEAALLPIIQNCFDRDPEIAPSTPEEPFGSRVERHGKFAKRVVFAVHQMFGIEFAPEVVQADGTVRNLAWRICNAKKVLAPYSMTATHGRNTPT</sequence>
<dbReference type="OrthoDB" id="4583at2759"/>
<dbReference type="Proteomes" id="UP000016936">
    <property type="component" value="Unassembled WGS sequence"/>
</dbReference>
<dbReference type="EMBL" id="KB445585">
    <property type="protein sequence ID" value="EMD86166.1"/>
    <property type="molecule type" value="Genomic_DNA"/>
</dbReference>
<feature type="transmembrane region" description="Helical" evidence="13 14">
    <location>
        <begin position="394"/>
        <end position="412"/>
    </location>
</feature>
<keyword evidence="10 13" id="KW-0472">Membrane</keyword>
<dbReference type="PANTHER" id="PTHR32138">
    <property type="entry name" value="PHOSPHATIDYLETHANOLAMINE N-METHYLTRANSFERASE"/>
    <property type="match status" value="1"/>
</dbReference>
<comment type="caution">
    <text evidence="13 14">Lacks conserved residue(s) required for the propagation of feature annotation.</text>
</comment>
<comment type="similarity">
    <text evidence="13 14">Belongs to the class VI-like SAM-binding methyltransferase superfamily. CHO2 family.</text>
</comment>
<dbReference type="OMA" id="RIWYSVG"/>
<evidence type="ECO:0000256" key="8">
    <source>
        <dbReference type="ARBA" id="ARBA00022989"/>
    </source>
</evidence>
<keyword evidence="8 13" id="KW-1133">Transmembrane helix</keyword>
<dbReference type="PIRSF" id="PIRSF000383">
    <property type="entry name" value="PEAMT"/>
    <property type="match status" value="1"/>
</dbReference>
<keyword evidence="3 13" id="KW-0489">Methyltransferase</keyword>
<feature type="transmembrane region" description="Helical" evidence="13 14">
    <location>
        <begin position="200"/>
        <end position="221"/>
    </location>
</feature>